<dbReference type="Pfam" id="PF25273">
    <property type="entry name" value="DUF7869"/>
    <property type="match status" value="1"/>
</dbReference>
<dbReference type="Proteomes" id="UP001249851">
    <property type="component" value="Unassembled WGS sequence"/>
</dbReference>
<dbReference type="InterPro" id="IPR057191">
    <property type="entry name" value="DUF7869"/>
</dbReference>
<dbReference type="EMBL" id="JARQWQ010000064">
    <property type="protein sequence ID" value="KAK2555117.1"/>
    <property type="molecule type" value="Genomic_DNA"/>
</dbReference>
<protein>
    <recommendedName>
        <fullName evidence="1">DUF7869 domain-containing protein</fullName>
    </recommendedName>
</protein>
<reference evidence="2" key="2">
    <citation type="journal article" date="2023" name="Science">
        <title>Genomic signatures of disease resistance in endangered staghorn corals.</title>
        <authorList>
            <person name="Vollmer S.V."/>
            <person name="Selwyn J.D."/>
            <person name="Despard B.A."/>
            <person name="Roesel C.L."/>
        </authorList>
    </citation>
    <scope>NUCLEOTIDE SEQUENCE</scope>
    <source>
        <strain evidence="2">K2</strain>
    </source>
</reference>
<keyword evidence="3" id="KW-1185">Reference proteome</keyword>
<reference evidence="2" key="1">
    <citation type="journal article" date="2023" name="G3 (Bethesda)">
        <title>Whole genome assembly and annotation of the endangered Caribbean coral Acropora cervicornis.</title>
        <authorList>
            <person name="Selwyn J.D."/>
            <person name="Vollmer S.V."/>
        </authorList>
    </citation>
    <scope>NUCLEOTIDE SEQUENCE</scope>
    <source>
        <strain evidence="2">K2</strain>
    </source>
</reference>
<organism evidence="2 3">
    <name type="scientific">Acropora cervicornis</name>
    <name type="common">Staghorn coral</name>
    <dbReference type="NCBI Taxonomy" id="6130"/>
    <lineage>
        <taxon>Eukaryota</taxon>
        <taxon>Metazoa</taxon>
        <taxon>Cnidaria</taxon>
        <taxon>Anthozoa</taxon>
        <taxon>Hexacorallia</taxon>
        <taxon>Scleractinia</taxon>
        <taxon>Astrocoeniina</taxon>
        <taxon>Acroporidae</taxon>
        <taxon>Acropora</taxon>
    </lineage>
</organism>
<gene>
    <name evidence="2" type="ORF">P5673_023084</name>
</gene>
<evidence type="ECO:0000313" key="3">
    <source>
        <dbReference type="Proteomes" id="UP001249851"/>
    </source>
</evidence>
<comment type="caution">
    <text evidence="2">The sequence shown here is derived from an EMBL/GenBank/DDBJ whole genome shotgun (WGS) entry which is preliminary data.</text>
</comment>
<feature type="domain" description="DUF7869" evidence="1">
    <location>
        <begin position="63"/>
        <end position="149"/>
    </location>
</feature>
<evidence type="ECO:0000313" key="2">
    <source>
        <dbReference type="EMBL" id="KAK2555117.1"/>
    </source>
</evidence>
<dbReference type="AlphaFoldDB" id="A0AAD9Q5F2"/>
<dbReference type="PANTHER" id="PTHR33153:SF3">
    <property type="entry name" value="TRAFFICKING PROTEIN PARTICLE COMPLEX SUBUNIT 11 DOMAIN-CONTAINING PROTEIN"/>
    <property type="match status" value="1"/>
</dbReference>
<evidence type="ECO:0000259" key="1">
    <source>
        <dbReference type="Pfam" id="PF25273"/>
    </source>
</evidence>
<name>A0AAD9Q5F2_ACRCE</name>
<accession>A0AAD9Q5F2</accession>
<dbReference type="PANTHER" id="PTHR33153">
    <property type="entry name" value="MYND-TYPE DOMAIN-CONTAINING PROTEIN"/>
    <property type="match status" value="1"/>
</dbReference>
<sequence length="178" mass="20544">MLAVSELTCFLLATQRAERRVYYSNCLRAERDPKRYLLLILDGIDQSKTNIPHANCLSKNEAYLFLRTHITGVTSHGHGQIFSFIDLMRWPHDSNLTLPILLRVFLELSKEASLPPYLFLQMDNCYQECKNKYILGFCALLVFQPHFQTLEEKGLHDTACFGDRNSKGAHAFCRNYHG</sequence>
<proteinExistence type="predicted"/>